<dbReference type="Proteomes" id="UP001055811">
    <property type="component" value="Linkage Group LG08"/>
</dbReference>
<keyword evidence="2" id="KW-1185">Reference proteome</keyword>
<gene>
    <name evidence="1" type="ORF">L2E82_42855</name>
</gene>
<protein>
    <submittedName>
        <fullName evidence="1">Uncharacterized protein</fullName>
    </submittedName>
</protein>
<evidence type="ECO:0000313" key="2">
    <source>
        <dbReference type="Proteomes" id="UP001055811"/>
    </source>
</evidence>
<name>A0ACB8ZML5_CICIN</name>
<organism evidence="1 2">
    <name type="scientific">Cichorium intybus</name>
    <name type="common">Chicory</name>
    <dbReference type="NCBI Taxonomy" id="13427"/>
    <lineage>
        <taxon>Eukaryota</taxon>
        <taxon>Viridiplantae</taxon>
        <taxon>Streptophyta</taxon>
        <taxon>Embryophyta</taxon>
        <taxon>Tracheophyta</taxon>
        <taxon>Spermatophyta</taxon>
        <taxon>Magnoliopsida</taxon>
        <taxon>eudicotyledons</taxon>
        <taxon>Gunneridae</taxon>
        <taxon>Pentapetalae</taxon>
        <taxon>asterids</taxon>
        <taxon>campanulids</taxon>
        <taxon>Asterales</taxon>
        <taxon>Asteraceae</taxon>
        <taxon>Cichorioideae</taxon>
        <taxon>Cichorieae</taxon>
        <taxon>Cichoriinae</taxon>
        <taxon>Cichorium</taxon>
    </lineage>
</organism>
<sequence>MAMDGSFQKSKSTEFNALTPDFIHPRQRTKHTMNRKRDKPYSSRHTPYNFPKRRRPHPSDPSTDDDYFPDKTTSSGNTNTAVVVTGLPPNCSVLDLKSRFEIYGSISRTRMDSGGVANITFRSRDSAESAIAASLDPSFGITLHSTRVQVTWASDPVPQWREGVKKKEAYSSSSKLLKPELPLSRHGRGNKLGSVIVNSRDEKKDGNTTINNESSSGRKGLNVTSRGREIIAYDDIL</sequence>
<evidence type="ECO:0000313" key="1">
    <source>
        <dbReference type="EMBL" id="KAI3698929.1"/>
    </source>
</evidence>
<comment type="caution">
    <text evidence="1">The sequence shown here is derived from an EMBL/GenBank/DDBJ whole genome shotgun (WGS) entry which is preliminary data.</text>
</comment>
<reference evidence="1 2" key="2">
    <citation type="journal article" date="2022" name="Mol. Ecol. Resour.">
        <title>The genomes of chicory, endive, great burdock and yacon provide insights into Asteraceae paleo-polyploidization history and plant inulin production.</title>
        <authorList>
            <person name="Fan W."/>
            <person name="Wang S."/>
            <person name="Wang H."/>
            <person name="Wang A."/>
            <person name="Jiang F."/>
            <person name="Liu H."/>
            <person name="Zhao H."/>
            <person name="Xu D."/>
            <person name="Zhang Y."/>
        </authorList>
    </citation>
    <scope>NUCLEOTIDE SEQUENCE [LARGE SCALE GENOMIC DNA]</scope>
    <source>
        <strain evidence="2">cv. Punajuju</strain>
        <tissue evidence="1">Leaves</tissue>
    </source>
</reference>
<proteinExistence type="predicted"/>
<reference evidence="2" key="1">
    <citation type="journal article" date="2022" name="Mol. Ecol. Resour.">
        <title>The genomes of chicory, endive, great burdock and yacon provide insights into Asteraceae palaeo-polyploidization history and plant inulin production.</title>
        <authorList>
            <person name="Fan W."/>
            <person name="Wang S."/>
            <person name="Wang H."/>
            <person name="Wang A."/>
            <person name="Jiang F."/>
            <person name="Liu H."/>
            <person name="Zhao H."/>
            <person name="Xu D."/>
            <person name="Zhang Y."/>
        </authorList>
    </citation>
    <scope>NUCLEOTIDE SEQUENCE [LARGE SCALE GENOMIC DNA]</scope>
    <source>
        <strain evidence="2">cv. Punajuju</strain>
    </source>
</reference>
<dbReference type="EMBL" id="CM042016">
    <property type="protein sequence ID" value="KAI3698929.1"/>
    <property type="molecule type" value="Genomic_DNA"/>
</dbReference>
<accession>A0ACB8ZML5</accession>